<dbReference type="AlphaFoldDB" id="T1IC38"/>
<sequence length="185" mass="21829">MGEAEIENSYKNIILKLKSLSVDEEVFKQKKHNFRQEIDSPRRLFLMSSIGDLIDYLERKLLVRNNKIRLITKILDVFEIFGIRKLIIEHNMLLTNYNYTNDRIDYKEDNARHQNITSDHSIPPCVVELISSRIGNSWKEMAYELQFKAGEIDLIDENLENDVKKSLKILNTTFQDLLRIVKEVD</sequence>
<dbReference type="SUPFAM" id="SSF47986">
    <property type="entry name" value="DEATH domain"/>
    <property type="match status" value="1"/>
</dbReference>
<evidence type="ECO:0000313" key="1">
    <source>
        <dbReference type="EnsemblMetazoa" id="RPRC013858-PA"/>
    </source>
</evidence>
<evidence type="ECO:0000313" key="2">
    <source>
        <dbReference type="Proteomes" id="UP000015103"/>
    </source>
</evidence>
<dbReference type="EMBL" id="ACPB03017886">
    <property type="status" value="NOT_ANNOTATED_CDS"/>
    <property type="molecule type" value="Genomic_DNA"/>
</dbReference>
<dbReference type="InterPro" id="IPR011029">
    <property type="entry name" value="DEATH-like_dom_sf"/>
</dbReference>
<protein>
    <recommendedName>
        <fullName evidence="3">Death domain-containing protein</fullName>
    </recommendedName>
</protein>
<keyword evidence="2" id="KW-1185">Reference proteome</keyword>
<dbReference type="HOGENOM" id="CLU_1463063_0_0_1"/>
<dbReference type="CDD" id="cd01670">
    <property type="entry name" value="Death"/>
    <property type="match status" value="1"/>
</dbReference>
<accession>T1IC38</accession>
<dbReference type="EnsemblMetazoa" id="RPRC013858-RA">
    <property type="protein sequence ID" value="RPRC013858-PA"/>
    <property type="gene ID" value="RPRC013858"/>
</dbReference>
<dbReference type="Proteomes" id="UP000015103">
    <property type="component" value="Unassembled WGS sequence"/>
</dbReference>
<evidence type="ECO:0008006" key="3">
    <source>
        <dbReference type="Google" id="ProtNLM"/>
    </source>
</evidence>
<reference evidence="1" key="1">
    <citation type="submission" date="2015-05" db="UniProtKB">
        <authorList>
            <consortium name="EnsemblMetazoa"/>
        </authorList>
    </citation>
    <scope>IDENTIFICATION</scope>
</reference>
<proteinExistence type="predicted"/>
<dbReference type="Gene3D" id="1.10.533.10">
    <property type="entry name" value="Death Domain, Fas"/>
    <property type="match status" value="1"/>
</dbReference>
<dbReference type="VEuPathDB" id="VectorBase:RPRC013858"/>
<name>T1IC38_RHOPR</name>
<dbReference type="InParanoid" id="T1IC38"/>
<organism evidence="1 2">
    <name type="scientific">Rhodnius prolixus</name>
    <name type="common">Triatomid bug</name>
    <dbReference type="NCBI Taxonomy" id="13249"/>
    <lineage>
        <taxon>Eukaryota</taxon>
        <taxon>Metazoa</taxon>
        <taxon>Ecdysozoa</taxon>
        <taxon>Arthropoda</taxon>
        <taxon>Hexapoda</taxon>
        <taxon>Insecta</taxon>
        <taxon>Pterygota</taxon>
        <taxon>Neoptera</taxon>
        <taxon>Paraneoptera</taxon>
        <taxon>Hemiptera</taxon>
        <taxon>Heteroptera</taxon>
        <taxon>Panheteroptera</taxon>
        <taxon>Cimicomorpha</taxon>
        <taxon>Reduviidae</taxon>
        <taxon>Triatominae</taxon>
        <taxon>Rhodnius</taxon>
    </lineage>
</organism>